<proteinExistence type="predicted"/>
<dbReference type="InterPro" id="IPR045951">
    <property type="entry name" value="DUF6371"/>
</dbReference>
<gene>
    <name evidence="3" type="ORF">R3L15_12025</name>
    <name evidence="2" type="ORF">R3L16_09565</name>
</gene>
<organism evidence="3">
    <name type="scientific">Mangrovimonas cancribranchiae</name>
    <dbReference type="NCBI Taxonomy" id="3080055"/>
    <lineage>
        <taxon>Bacteria</taxon>
        <taxon>Pseudomonadati</taxon>
        <taxon>Bacteroidota</taxon>
        <taxon>Flavobacteriia</taxon>
        <taxon>Flavobacteriales</taxon>
        <taxon>Flavobacteriaceae</taxon>
        <taxon>Mangrovimonas</taxon>
    </lineage>
</organism>
<dbReference type="KEGG" id="mcaa:R3L15_12025"/>
<feature type="domain" description="DUF6371" evidence="1">
    <location>
        <begin position="118"/>
        <end position="258"/>
    </location>
</feature>
<name>A0AAU6P5W6_9FLAO</name>
<evidence type="ECO:0000313" key="2">
    <source>
        <dbReference type="EMBL" id="WXA01998.1"/>
    </source>
</evidence>
<sequence>MRKLEKIDTKYKFSRKRDRNIITPCCNKKNGGGFVHYENQPKRFGYCHYCDTTTLPPILYKDSAGNLFTYNDVIQQFESYNSIVEPIVATTQPKTTSIPQKFIPENKIWDAYSKLPENNLLKYLRKTYGDNRVDKACKEYALGTSDDGGVMFWSINTDLQVQKLKISYYDTNGRRKKKFKAPYLNDKGYYSCLFGEHLLIPSCKDRQRIVLVESEKTAIVGSIVLPKFTWLAYGGLTQLTVKKAHCLKGYQRVLVIPDFSSKAIKAISKRITELKELGINLNILDLTQGMTDTQRDNLGIYGYDLEDIIRKIPS</sequence>
<accession>A0AAU6P5W6</accession>
<dbReference type="AlphaFoldDB" id="A0AAU6P5W6"/>
<dbReference type="EMBL" id="CP136924">
    <property type="protein sequence ID" value="WXA01998.1"/>
    <property type="molecule type" value="Genomic_DNA"/>
</dbReference>
<reference evidence="3 4" key="1">
    <citation type="submission" date="2023-10" db="EMBL/GenBank/DDBJ databases">
        <title>Culture-based analysis of two novel bacteria associated with mangrove crab gills.</title>
        <authorList>
            <person name="Yang X."/>
            <person name="Garuglieri E."/>
            <person name="Van Goethem M.W."/>
            <person name="Fusi M."/>
            <person name="Marasco R."/>
            <person name="Daffonchio D.G."/>
        </authorList>
    </citation>
    <scope>NUCLEOTIDE SEQUENCE</scope>
    <source>
        <strain evidence="3">UG2-1</strain>
        <strain evidence="2">UG2-2</strain>
        <strain evidence="4">UG2_2</strain>
    </source>
</reference>
<evidence type="ECO:0000313" key="3">
    <source>
        <dbReference type="EMBL" id="WXA12841.1"/>
    </source>
</evidence>
<evidence type="ECO:0000313" key="4">
    <source>
        <dbReference type="Proteomes" id="UP001368318"/>
    </source>
</evidence>
<evidence type="ECO:0000259" key="1">
    <source>
        <dbReference type="Pfam" id="PF19898"/>
    </source>
</evidence>
<keyword evidence="4" id="KW-1185">Reference proteome</keyword>
<protein>
    <submittedName>
        <fullName evidence="3">DUF6371 domain-containing protein</fullName>
    </submittedName>
</protein>
<dbReference type="RefSeq" id="WP_338731955.1">
    <property type="nucleotide sequence ID" value="NZ_CP136924.1"/>
</dbReference>
<dbReference type="EMBL" id="CP136925">
    <property type="protein sequence ID" value="WXA12841.1"/>
    <property type="molecule type" value="Genomic_DNA"/>
</dbReference>
<dbReference type="Proteomes" id="UP001368318">
    <property type="component" value="Chromosome"/>
</dbReference>
<dbReference type="Pfam" id="PF19898">
    <property type="entry name" value="DUF6371"/>
    <property type="match status" value="1"/>
</dbReference>